<proteinExistence type="predicted"/>
<evidence type="ECO:0008006" key="3">
    <source>
        <dbReference type="Google" id="ProtNLM"/>
    </source>
</evidence>
<dbReference type="OrthoDB" id="239390at2"/>
<organism evidence="1 2">
    <name type="scientific">Psychrosphaera haliotis</name>
    <dbReference type="NCBI Taxonomy" id="555083"/>
    <lineage>
        <taxon>Bacteria</taxon>
        <taxon>Pseudomonadati</taxon>
        <taxon>Pseudomonadota</taxon>
        <taxon>Gammaproteobacteria</taxon>
        <taxon>Alteromonadales</taxon>
        <taxon>Pseudoalteromonadaceae</taxon>
        <taxon>Psychrosphaera</taxon>
    </lineage>
</organism>
<gene>
    <name evidence="1" type="ORF">GNP35_07575</name>
</gene>
<comment type="caution">
    <text evidence="1">The sequence shown here is derived from an EMBL/GenBank/DDBJ whole genome shotgun (WGS) entry which is preliminary data.</text>
</comment>
<dbReference type="SUPFAM" id="SSF48452">
    <property type="entry name" value="TPR-like"/>
    <property type="match status" value="1"/>
</dbReference>
<dbReference type="InterPro" id="IPR011990">
    <property type="entry name" value="TPR-like_helical_dom_sf"/>
</dbReference>
<keyword evidence="2" id="KW-1185">Reference proteome</keyword>
<dbReference type="Gene3D" id="3.40.50.1110">
    <property type="entry name" value="SGNH hydrolase"/>
    <property type="match status" value="1"/>
</dbReference>
<dbReference type="InterPro" id="IPR036514">
    <property type="entry name" value="SGNH_hydro_sf"/>
</dbReference>
<accession>A0A6N8F7W6</accession>
<dbReference type="GO" id="GO:0016788">
    <property type="term" value="F:hydrolase activity, acting on ester bonds"/>
    <property type="evidence" value="ECO:0007669"/>
    <property type="project" value="UniProtKB-ARBA"/>
</dbReference>
<protein>
    <recommendedName>
        <fullName evidence="3">SGNH hydrolase-type esterase domain-containing protein</fullName>
    </recommendedName>
</protein>
<evidence type="ECO:0000313" key="1">
    <source>
        <dbReference type="EMBL" id="MUH72348.1"/>
    </source>
</evidence>
<dbReference type="SUPFAM" id="SSF52266">
    <property type="entry name" value="SGNH hydrolase"/>
    <property type="match status" value="1"/>
</dbReference>
<dbReference type="Gene3D" id="1.25.40.10">
    <property type="entry name" value="Tetratricopeptide repeat domain"/>
    <property type="match status" value="1"/>
</dbReference>
<dbReference type="EMBL" id="WOCD01000003">
    <property type="protein sequence ID" value="MUH72348.1"/>
    <property type="molecule type" value="Genomic_DNA"/>
</dbReference>
<dbReference type="RefSeq" id="WP_155695536.1">
    <property type="nucleotide sequence ID" value="NZ_WOCD01000003.1"/>
</dbReference>
<sequence length="546" mass="60910">MNICSQTQTLFIDISLHQKLAPNVSPDTVYFRKKKSNDTFRIVIQGGSTAAGFPFGRFGSLHGMLQQRLKTAYPDKNIEIINTAMAAVNTFTLVDIQDEIIELEPDLVLIYSGHNEYLGVLGAGSVMGSQSSYGATLIYLKLKSLRLFKLLESTYAQLVLEGDKNNSGDIKSNSLTSEKETSTESRSVMAQAAKGQLIELNGDVYNQGLEQFSGNLDMLLSNYQQADIPVLIGNLVSIERGLKPFAASDSNLYSNAQSDFDSENYDAAKQGYVNAKDDDQLRFRAPSAFNSMIENKAKQYGATLVDVYGRFEQSSNNKILDHTLLLEHVHPTKLGYFLLADAFYQNITETLGKPENELSEADALFWSPISELNEKYAELKIASLTNGYPFTDTPKTMPKFVPESALEQILLKRLKGDNWLLLQQSLLRLYMQQNNLAEAAKVAGIIADAVTVSAESHNTAAKLFRQSNQLGLARYHQNQALRLEPDFEKYKMNLAFDLFLANEFDASLLILNDVKKTTKDMARVTFFLQKVESAKSAYKKLQQSSE</sequence>
<name>A0A6N8F7W6_9GAMM</name>
<evidence type="ECO:0000313" key="2">
    <source>
        <dbReference type="Proteomes" id="UP000439994"/>
    </source>
</evidence>
<reference evidence="1 2" key="1">
    <citation type="submission" date="2019-11" db="EMBL/GenBank/DDBJ databases">
        <title>P. haliotis isolates from Z. marina roots.</title>
        <authorList>
            <person name="Cohen M."/>
            <person name="Jospin G."/>
            <person name="Eisen J.A."/>
            <person name="Coil D.A."/>
        </authorList>
    </citation>
    <scope>NUCLEOTIDE SEQUENCE [LARGE SCALE GENOMIC DNA]</scope>
    <source>
        <strain evidence="1 2">UCD-MCMsp1aY</strain>
    </source>
</reference>
<dbReference type="AlphaFoldDB" id="A0A6N8F7W6"/>
<dbReference type="Proteomes" id="UP000439994">
    <property type="component" value="Unassembled WGS sequence"/>
</dbReference>